<evidence type="ECO:0000259" key="7">
    <source>
        <dbReference type="Pfam" id="PF04085"/>
    </source>
</evidence>
<evidence type="ECO:0000256" key="1">
    <source>
        <dbReference type="ARBA" id="ARBA00009369"/>
    </source>
</evidence>
<dbReference type="CDD" id="cd14686">
    <property type="entry name" value="bZIP"/>
    <property type="match status" value="1"/>
</dbReference>
<dbReference type="NCBIfam" id="TIGR00219">
    <property type="entry name" value="mreC"/>
    <property type="match status" value="1"/>
</dbReference>
<dbReference type="RefSeq" id="WP_379864122.1">
    <property type="nucleotide sequence ID" value="NZ_JBHTBW010000019.1"/>
</dbReference>
<comment type="caution">
    <text evidence="8">The sequence shown here is derived from an EMBL/GenBank/DDBJ whole genome shotgun (WGS) entry which is preliminary data.</text>
</comment>
<gene>
    <name evidence="8" type="primary">mreC</name>
    <name evidence="8" type="ORF">ACFQNG_06690</name>
</gene>
<dbReference type="PANTHER" id="PTHR34138">
    <property type="entry name" value="CELL SHAPE-DETERMINING PROTEIN MREC"/>
    <property type="match status" value="1"/>
</dbReference>
<reference evidence="9" key="1">
    <citation type="journal article" date="2019" name="Int. J. Syst. Evol. Microbiol.">
        <title>The Global Catalogue of Microorganisms (GCM) 10K type strain sequencing project: providing services to taxonomists for standard genome sequencing and annotation.</title>
        <authorList>
            <consortium name="The Broad Institute Genomics Platform"/>
            <consortium name="The Broad Institute Genome Sequencing Center for Infectious Disease"/>
            <person name="Wu L."/>
            <person name="Ma J."/>
        </authorList>
    </citation>
    <scope>NUCLEOTIDE SEQUENCE [LARGE SCALE GENOMIC DNA]</scope>
    <source>
        <strain evidence="9">CGMCC 1.12942</strain>
    </source>
</reference>
<dbReference type="InterPro" id="IPR042177">
    <property type="entry name" value="Cell/Rod_1"/>
</dbReference>
<dbReference type="InterPro" id="IPR042175">
    <property type="entry name" value="Cell/Rod_MreC_2"/>
</dbReference>
<evidence type="ECO:0000313" key="8">
    <source>
        <dbReference type="EMBL" id="MFC7440836.1"/>
    </source>
</evidence>
<dbReference type="Proteomes" id="UP001596500">
    <property type="component" value="Unassembled WGS sequence"/>
</dbReference>
<dbReference type="Pfam" id="PF04085">
    <property type="entry name" value="MreC"/>
    <property type="match status" value="1"/>
</dbReference>
<dbReference type="InterPro" id="IPR055342">
    <property type="entry name" value="MreC_beta-barrel_core"/>
</dbReference>
<accession>A0ABW2RIL4</accession>
<dbReference type="InterPro" id="IPR007221">
    <property type="entry name" value="MreC"/>
</dbReference>
<organism evidence="8 9">
    <name type="scientific">Laceyella putida</name>
    <dbReference type="NCBI Taxonomy" id="110101"/>
    <lineage>
        <taxon>Bacteria</taxon>
        <taxon>Bacillati</taxon>
        <taxon>Bacillota</taxon>
        <taxon>Bacilli</taxon>
        <taxon>Bacillales</taxon>
        <taxon>Thermoactinomycetaceae</taxon>
        <taxon>Laceyella</taxon>
    </lineage>
</organism>
<keyword evidence="9" id="KW-1185">Reference proteome</keyword>
<evidence type="ECO:0000313" key="9">
    <source>
        <dbReference type="Proteomes" id="UP001596500"/>
    </source>
</evidence>
<evidence type="ECO:0000256" key="6">
    <source>
        <dbReference type="SAM" id="Coils"/>
    </source>
</evidence>
<protein>
    <recommendedName>
        <fullName evidence="2 5">Cell shape-determining protein MreC</fullName>
    </recommendedName>
    <alternativeName>
        <fullName evidence="4 5">Cell shape protein MreC</fullName>
    </alternativeName>
</protein>
<sequence>MRRNEAHRILIFVCLVLLLFISVGMTRGERGVLVGPESWVKNTVAVIEGIFYSPVRSALALSPSSEAASPKSEEIARLEAKLKELQRENEELKKQWGYAKEKPIDYIAARVAFRNPDRWHNRVVINRGKEDGVEPKMPIVTSQGLIGRVQSVTGHMADVQLLTDMGDGPSIAAMIQGEKEEVLGIIEGYDALKKRLILKKVAVTAKIKAGEPVVTSRLSDIYPGGILIGTVAEIKLGESGAEQLVYVKPSATFEQLDYVMVVRDPEKLQLNQHNNEVQSKTGGEKR</sequence>
<dbReference type="EMBL" id="JBHTBW010000019">
    <property type="protein sequence ID" value="MFC7440836.1"/>
    <property type="molecule type" value="Genomic_DNA"/>
</dbReference>
<dbReference type="PANTHER" id="PTHR34138:SF1">
    <property type="entry name" value="CELL SHAPE-DETERMINING PROTEIN MREC"/>
    <property type="match status" value="1"/>
</dbReference>
<keyword evidence="3 5" id="KW-0133">Cell shape</keyword>
<dbReference type="PIRSF" id="PIRSF038471">
    <property type="entry name" value="MreC"/>
    <property type="match status" value="1"/>
</dbReference>
<proteinExistence type="inferred from homology"/>
<evidence type="ECO:0000256" key="5">
    <source>
        <dbReference type="PIRNR" id="PIRNR038471"/>
    </source>
</evidence>
<evidence type="ECO:0000256" key="4">
    <source>
        <dbReference type="ARBA" id="ARBA00032089"/>
    </source>
</evidence>
<keyword evidence="6" id="KW-0175">Coiled coil</keyword>
<feature type="domain" description="Rod shape-determining protein MreC beta-barrel core" evidence="7">
    <location>
        <begin position="111"/>
        <end position="262"/>
    </location>
</feature>
<name>A0ABW2RIL4_9BACL</name>
<comment type="function">
    <text evidence="5">Involved in formation and maintenance of cell shape.</text>
</comment>
<evidence type="ECO:0000256" key="2">
    <source>
        <dbReference type="ARBA" id="ARBA00013855"/>
    </source>
</evidence>
<dbReference type="Gene3D" id="2.40.10.340">
    <property type="entry name" value="Rod shape-determining protein MreC, domain 1"/>
    <property type="match status" value="1"/>
</dbReference>
<evidence type="ECO:0000256" key="3">
    <source>
        <dbReference type="ARBA" id="ARBA00022960"/>
    </source>
</evidence>
<feature type="coiled-coil region" evidence="6">
    <location>
        <begin position="68"/>
        <end position="102"/>
    </location>
</feature>
<dbReference type="Gene3D" id="2.40.10.350">
    <property type="entry name" value="Rod shape-determining protein MreC, domain 2"/>
    <property type="match status" value="1"/>
</dbReference>
<comment type="similarity">
    <text evidence="1 5">Belongs to the MreC family.</text>
</comment>